<dbReference type="KEGG" id="rry:C1O28_03740"/>
<evidence type="ECO:0000313" key="2">
    <source>
        <dbReference type="EMBL" id="PPH75188.1"/>
    </source>
</evidence>
<accession>A0ABD6WBJ0</accession>
<evidence type="ECO:0000313" key="4">
    <source>
        <dbReference type="Proteomes" id="UP000239698"/>
    </source>
</evidence>
<dbReference type="AlphaFoldDB" id="A0ABD6WBJ0"/>
<comment type="caution">
    <text evidence="1">The sequence shown here is derived from an EMBL/GenBank/DDBJ whole genome shotgun (WGS) entry which is preliminary data.</text>
</comment>
<dbReference type="Proteomes" id="UP000237881">
    <property type="component" value="Unassembled WGS sequence"/>
</dbReference>
<dbReference type="RefSeq" id="WP_097166528.1">
    <property type="nucleotide sequence ID" value="NZ_CP028129.1"/>
</dbReference>
<evidence type="ECO:0000313" key="3">
    <source>
        <dbReference type="Proteomes" id="UP000237881"/>
    </source>
</evidence>
<gene>
    <name evidence="1" type="ORF">C5C04_01560</name>
    <name evidence="2" type="ORF">C5C40_11800</name>
</gene>
<sequence length="100" mass="10879">MDTTHKFVPVGEAVADERARIAFGRAGVRRDDRYAVAVSDDGEILLTPLVSIPKRELLVWENEQIRGAVSRGLLESAANDTVELGDFTGYVEGSSEDGDE</sequence>
<dbReference type="Proteomes" id="UP000239698">
    <property type="component" value="Unassembled WGS sequence"/>
</dbReference>
<organism evidence="1 3">
    <name type="scientific">Rathayibacter rathayi</name>
    <name type="common">Corynebacterium rathayi</name>
    <dbReference type="NCBI Taxonomy" id="33887"/>
    <lineage>
        <taxon>Bacteria</taxon>
        <taxon>Bacillati</taxon>
        <taxon>Actinomycetota</taxon>
        <taxon>Actinomycetes</taxon>
        <taxon>Micrococcales</taxon>
        <taxon>Microbacteriaceae</taxon>
        <taxon>Rathayibacter</taxon>
    </lineage>
</organism>
<keyword evidence="4" id="KW-1185">Reference proteome</keyword>
<dbReference type="EMBL" id="PSUL01000002">
    <property type="protein sequence ID" value="PPF15931.1"/>
    <property type="molecule type" value="Genomic_DNA"/>
</dbReference>
<reference evidence="3 4" key="1">
    <citation type="submission" date="2018-02" db="EMBL/GenBank/DDBJ databases">
        <title>Bacteriophage NCPPB3778 and a type I-E CRISPR drive the evolution of the US Biological Select Agent, Rathayibacter toxicus.</title>
        <authorList>
            <person name="Davis E.W.II."/>
            <person name="Tabima J.F."/>
            <person name="Weisberg A.J."/>
            <person name="Lopes L.D."/>
            <person name="Wiseman M.S."/>
            <person name="Wiseman M.S."/>
            <person name="Pupko T."/>
            <person name="Belcher M.S."/>
            <person name="Sechler A.J."/>
            <person name="Tancos M.A."/>
            <person name="Schroeder B.K."/>
            <person name="Murray T.D."/>
            <person name="Luster D.G."/>
            <person name="Schneider W.L."/>
            <person name="Rogers E."/>
            <person name="Andreote F.D."/>
            <person name="Grunwald N.J."/>
            <person name="Putnam M.L."/>
            <person name="Chang J.H."/>
        </authorList>
    </citation>
    <scope>NUCLEOTIDE SEQUENCE [LARGE SCALE GENOMIC DNA]</scope>
    <source>
        <strain evidence="2 4">AY1D6</strain>
        <strain evidence="1 3">AY1I9</strain>
    </source>
</reference>
<dbReference type="GeneID" id="49819561"/>
<evidence type="ECO:0000313" key="1">
    <source>
        <dbReference type="EMBL" id="PPF15931.1"/>
    </source>
</evidence>
<protein>
    <submittedName>
        <fullName evidence="1">Uncharacterized protein</fullName>
    </submittedName>
</protein>
<dbReference type="EMBL" id="PSVT01000027">
    <property type="protein sequence ID" value="PPH75188.1"/>
    <property type="molecule type" value="Genomic_DNA"/>
</dbReference>
<name>A0ABD6WBJ0_RATRA</name>
<proteinExistence type="predicted"/>